<dbReference type="SUPFAM" id="SSF49764">
    <property type="entry name" value="HSP20-like chaperones"/>
    <property type="match status" value="1"/>
</dbReference>
<dbReference type="InterPro" id="IPR008978">
    <property type="entry name" value="HSP20-like_chaperone"/>
</dbReference>
<dbReference type="CDD" id="cd06464">
    <property type="entry name" value="ACD_sHsps-like"/>
    <property type="match status" value="1"/>
</dbReference>
<reference evidence="6 7" key="1">
    <citation type="journal article" date="2016" name="Nat. Commun.">
        <title>Thousands of microbial genomes shed light on interconnected biogeochemical processes in an aquifer system.</title>
        <authorList>
            <person name="Anantharaman K."/>
            <person name="Brown C.T."/>
            <person name="Hug L.A."/>
            <person name="Sharon I."/>
            <person name="Castelle C.J."/>
            <person name="Probst A.J."/>
            <person name="Thomas B.C."/>
            <person name="Singh A."/>
            <person name="Wilkins M.J."/>
            <person name="Karaoz U."/>
            <person name="Brodie E.L."/>
            <person name="Williams K.H."/>
            <person name="Hubbard S.S."/>
            <person name="Banfield J.F."/>
        </authorList>
    </citation>
    <scope>NUCLEOTIDE SEQUENCE [LARGE SCALE GENOMIC DNA]</scope>
</reference>
<dbReference type="PANTHER" id="PTHR11527">
    <property type="entry name" value="HEAT-SHOCK PROTEIN 20 FAMILY MEMBER"/>
    <property type="match status" value="1"/>
</dbReference>
<evidence type="ECO:0000256" key="2">
    <source>
        <dbReference type="RuleBase" id="RU003616"/>
    </source>
</evidence>
<proteinExistence type="inferred from homology"/>
<dbReference type="EMBL" id="MHNB01000016">
    <property type="protein sequence ID" value="OGZ37047.1"/>
    <property type="molecule type" value="Genomic_DNA"/>
</dbReference>
<feature type="region of interest" description="Disordered" evidence="3">
    <location>
        <begin position="1"/>
        <end position="70"/>
    </location>
</feature>
<dbReference type="InterPro" id="IPR031107">
    <property type="entry name" value="Small_HSP"/>
</dbReference>
<evidence type="ECO:0000313" key="7">
    <source>
        <dbReference type="Proteomes" id="UP000177061"/>
    </source>
</evidence>
<comment type="similarity">
    <text evidence="1 2">Belongs to the small heat shock protein (HSP20) family.</text>
</comment>
<feature type="domain" description="SHSP" evidence="4">
    <location>
        <begin position="70"/>
        <end position="182"/>
    </location>
</feature>
<organism evidence="6 7">
    <name type="scientific">Candidatus Portnoybacteria bacterium RIFCSPHIGHO2_12_FULL_38_9</name>
    <dbReference type="NCBI Taxonomy" id="1801997"/>
    <lineage>
        <taxon>Bacteria</taxon>
        <taxon>Candidatus Portnoyibacteriota</taxon>
    </lineage>
</organism>
<feature type="compositionally biased region" description="Basic and acidic residues" evidence="3">
    <location>
        <begin position="25"/>
        <end position="67"/>
    </location>
</feature>
<feature type="domain" description="CS" evidence="5">
    <location>
        <begin position="74"/>
        <end position="180"/>
    </location>
</feature>
<evidence type="ECO:0000259" key="5">
    <source>
        <dbReference type="PROSITE" id="PS51203"/>
    </source>
</evidence>
<accession>A0A1G2FGU6</accession>
<dbReference type="PROSITE" id="PS01031">
    <property type="entry name" value="SHSP"/>
    <property type="match status" value="1"/>
</dbReference>
<dbReference type="PROSITE" id="PS51203">
    <property type="entry name" value="CS"/>
    <property type="match status" value="1"/>
</dbReference>
<comment type="caution">
    <text evidence="6">The sequence shown here is derived from an EMBL/GenBank/DDBJ whole genome shotgun (WGS) entry which is preliminary data.</text>
</comment>
<dbReference type="InterPro" id="IPR002068">
    <property type="entry name" value="A-crystallin/Hsp20_dom"/>
</dbReference>
<evidence type="ECO:0000256" key="1">
    <source>
        <dbReference type="PROSITE-ProRule" id="PRU00285"/>
    </source>
</evidence>
<gene>
    <name evidence="6" type="ORF">A3J64_02865</name>
</gene>
<name>A0A1G2FGU6_9BACT</name>
<evidence type="ECO:0000256" key="3">
    <source>
        <dbReference type="SAM" id="MobiDB-lite"/>
    </source>
</evidence>
<dbReference type="AlphaFoldDB" id="A0A1G2FGU6"/>
<protein>
    <submittedName>
        <fullName evidence="6">Uncharacterized protein</fullName>
    </submittedName>
</protein>
<evidence type="ECO:0000259" key="4">
    <source>
        <dbReference type="PROSITE" id="PS01031"/>
    </source>
</evidence>
<dbReference type="STRING" id="1801997.A3J64_02865"/>
<dbReference type="InterPro" id="IPR007052">
    <property type="entry name" value="CS_dom"/>
</dbReference>
<sequence>MPKKPSFLERLTGATWSEENNQNEGKNKKSPVKDKKEKTIQKDYPIEKATKPVREEIETSKKEKELGDWPTESEGQLTIDVYQTPAEIVIKSTIAGVDSEDIDISITNDMVTIKGKREKDEEIKEQDYYYQECYWGPFSRSVILPVEVDADQAKASMKNGILTIRLPKVEKIKTRKISVRNE</sequence>
<dbReference type="Gene3D" id="2.60.40.790">
    <property type="match status" value="1"/>
</dbReference>
<dbReference type="Proteomes" id="UP000177061">
    <property type="component" value="Unassembled WGS sequence"/>
</dbReference>
<evidence type="ECO:0000313" key="6">
    <source>
        <dbReference type="EMBL" id="OGZ37047.1"/>
    </source>
</evidence>
<dbReference type="Pfam" id="PF00011">
    <property type="entry name" value="HSP20"/>
    <property type="match status" value="1"/>
</dbReference>